<keyword evidence="1" id="KW-0472">Membrane</keyword>
<proteinExistence type="predicted"/>
<dbReference type="EMBL" id="CP053538">
    <property type="protein sequence ID" value="QJX45597.1"/>
    <property type="molecule type" value="Genomic_DNA"/>
</dbReference>
<evidence type="ECO:0000313" key="2">
    <source>
        <dbReference type="EMBL" id="QJX45597.1"/>
    </source>
</evidence>
<dbReference type="AlphaFoldDB" id="A0A6M6BBS0"/>
<dbReference type="InterPro" id="IPR025250">
    <property type="entry name" value="DUF4199"/>
</dbReference>
<feature type="transmembrane region" description="Helical" evidence="1">
    <location>
        <begin position="15"/>
        <end position="32"/>
    </location>
</feature>
<dbReference type="RefSeq" id="WP_171589745.1">
    <property type="nucleotide sequence ID" value="NZ_CP053538.1"/>
</dbReference>
<organism evidence="2 3">
    <name type="scientific">Hymenobacter taeanensis</name>
    <dbReference type="NCBI Taxonomy" id="2735321"/>
    <lineage>
        <taxon>Bacteria</taxon>
        <taxon>Pseudomonadati</taxon>
        <taxon>Bacteroidota</taxon>
        <taxon>Cytophagia</taxon>
        <taxon>Cytophagales</taxon>
        <taxon>Hymenobacteraceae</taxon>
        <taxon>Hymenobacter</taxon>
    </lineage>
</organism>
<dbReference type="Pfam" id="PF13858">
    <property type="entry name" value="DUF4199"/>
    <property type="match status" value="1"/>
</dbReference>
<keyword evidence="1" id="KW-1133">Transmembrane helix</keyword>
<dbReference type="KEGG" id="hts:HMJ29_01040"/>
<keyword evidence="1" id="KW-0812">Transmembrane</keyword>
<accession>A0A6M6BBS0</accession>
<feature type="transmembrane region" description="Helical" evidence="1">
    <location>
        <begin position="44"/>
        <end position="61"/>
    </location>
</feature>
<feature type="transmembrane region" description="Helical" evidence="1">
    <location>
        <begin position="142"/>
        <end position="165"/>
    </location>
</feature>
<evidence type="ECO:0000256" key="1">
    <source>
        <dbReference type="SAM" id="Phobius"/>
    </source>
</evidence>
<protein>
    <submittedName>
        <fullName evidence="2">DUF4199 domain-containing protein</fullName>
    </submittedName>
</protein>
<dbReference type="Proteomes" id="UP000501623">
    <property type="component" value="Chromosome"/>
</dbReference>
<evidence type="ECO:0000313" key="3">
    <source>
        <dbReference type="Proteomes" id="UP000501623"/>
    </source>
</evidence>
<keyword evidence="3" id="KW-1185">Reference proteome</keyword>
<feature type="transmembrane region" description="Helical" evidence="1">
    <location>
        <begin position="73"/>
        <end position="97"/>
    </location>
</feature>
<name>A0A6M6BBS0_9BACT</name>
<reference evidence="2 3" key="1">
    <citation type="submission" date="2020-05" db="EMBL/GenBank/DDBJ databases">
        <title>Complete genome sequence of Hymenobacter sp. TS19 in Coasted Sand Dune.</title>
        <authorList>
            <person name="Lee J.-H."/>
            <person name="Jung J.-H."/>
            <person name="Jeong S."/>
            <person name="Zhao L."/>
            <person name="Kim M.-K."/>
            <person name="Seo H.-S."/>
            <person name="Lim S."/>
        </authorList>
    </citation>
    <scope>NUCLEOTIDE SEQUENCE [LARGE SCALE GENOMIC DNA]</scope>
    <source>
        <strain evidence="2 3">TS19</strain>
    </source>
</reference>
<sequence length="174" mass="18962">MENTTTPVSPSSAGIRYGLITGLVTVIVTLAINMSGLEQSPAKWLSFLVLLAGIWMAHTYFKQHNNGFMSYSQGLGIGSLLSAITGLLNGIVSYVYINFVDTEFLTRSMERARAEMEAQGKLNDEQIDQALGMAAKFTNGPFMLIGAILGTLLFGFIFSLIISAITKHTRPEFE</sequence>
<gene>
    <name evidence="2" type="ORF">HMJ29_01040</name>
</gene>